<evidence type="ECO:0000313" key="1">
    <source>
        <dbReference type="EMBL" id="NMR76215.1"/>
    </source>
</evidence>
<accession>A0A7Y0MZM8</accession>
<proteinExistence type="predicted"/>
<reference evidence="1 2" key="1">
    <citation type="submission" date="2020-04" db="EMBL/GenBank/DDBJ databases">
        <title>Whole-genome sequencing of Vibrio spp. from China reveals different genetic environments of blaCTX-M-14 among diverse lineages.</title>
        <authorList>
            <person name="Zheng Z."/>
            <person name="Ye L."/>
            <person name="Chen S."/>
        </authorList>
    </citation>
    <scope>NUCLEOTIDE SEQUENCE [LARGE SCALE GENOMIC DNA]</scope>
    <source>
        <strain evidence="1 2">Vb1636</strain>
    </source>
</reference>
<name>A0A7Y0MZM8_VIBAL</name>
<dbReference type="RefSeq" id="WP_169629077.1">
    <property type="nucleotide sequence ID" value="NZ_JABCMA010000039.1"/>
</dbReference>
<dbReference type="EMBL" id="JABCMA010000039">
    <property type="protein sequence ID" value="NMR76215.1"/>
    <property type="molecule type" value="Genomic_DNA"/>
</dbReference>
<dbReference type="AlphaFoldDB" id="A0A7Y0MZM8"/>
<organism evidence="1 2">
    <name type="scientific">Vibrio alginolyticus</name>
    <dbReference type="NCBI Taxonomy" id="663"/>
    <lineage>
        <taxon>Bacteria</taxon>
        <taxon>Pseudomonadati</taxon>
        <taxon>Pseudomonadota</taxon>
        <taxon>Gammaproteobacteria</taxon>
        <taxon>Vibrionales</taxon>
        <taxon>Vibrionaceae</taxon>
        <taxon>Vibrio</taxon>
    </lineage>
</organism>
<dbReference type="Proteomes" id="UP000565155">
    <property type="component" value="Unassembled WGS sequence"/>
</dbReference>
<sequence>MSDSQKNSNVVDLLPKIVDLDEQLRFLCGAANDDVCMRGLTVSLHQALRLSGEIRQNVEALAAEQPND</sequence>
<gene>
    <name evidence="1" type="ORF">HKB35_21625</name>
</gene>
<evidence type="ECO:0000313" key="2">
    <source>
        <dbReference type="Proteomes" id="UP000565155"/>
    </source>
</evidence>
<protein>
    <submittedName>
        <fullName evidence="1">Uncharacterized protein</fullName>
    </submittedName>
</protein>
<comment type="caution">
    <text evidence="1">The sequence shown here is derived from an EMBL/GenBank/DDBJ whole genome shotgun (WGS) entry which is preliminary data.</text>
</comment>